<evidence type="ECO:0000256" key="4">
    <source>
        <dbReference type="ARBA" id="ARBA00023136"/>
    </source>
</evidence>
<dbReference type="PROSITE" id="PS50850">
    <property type="entry name" value="MFS"/>
    <property type="match status" value="1"/>
</dbReference>
<keyword evidence="4 6" id="KW-0472">Membrane</keyword>
<keyword evidence="9" id="KW-1185">Reference proteome</keyword>
<feature type="transmembrane region" description="Helical" evidence="6">
    <location>
        <begin position="571"/>
        <end position="590"/>
    </location>
</feature>
<comment type="subcellular location">
    <subcellularLocation>
        <location evidence="1">Membrane</location>
        <topology evidence="1">Multi-pass membrane protein</topology>
    </subcellularLocation>
</comment>
<gene>
    <name evidence="8" type="ORF">EAG_01461</name>
</gene>
<evidence type="ECO:0000313" key="8">
    <source>
        <dbReference type="EMBL" id="EFN70144.1"/>
    </source>
</evidence>
<keyword evidence="2 6" id="KW-0812">Transmembrane</keyword>
<feature type="transmembrane region" description="Helical" evidence="6">
    <location>
        <begin position="539"/>
        <end position="559"/>
    </location>
</feature>
<dbReference type="OMA" id="LIMQISW"/>
<evidence type="ECO:0000256" key="5">
    <source>
        <dbReference type="SAM" id="MobiDB-lite"/>
    </source>
</evidence>
<dbReference type="KEGG" id="cfo:105249637"/>
<organism evidence="9">
    <name type="scientific">Camponotus floridanus</name>
    <name type="common">Florida carpenter ant</name>
    <dbReference type="NCBI Taxonomy" id="104421"/>
    <lineage>
        <taxon>Eukaryota</taxon>
        <taxon>Metazoa</taxon>
        <taxon>Ecdysozoa</taxon>
        <taxon>Arthropoda</taxon>
        <taxon>Hexapoda</taxon>
        <taxon>Insecta</taxon>
        <taxon>Pterygota</taxon>
        <taxon>Neoptera</taxon>
        <taxon>Endopterygota</taxon>
        <taxon>Hymenoptera</taxon>
        <taxon>Apocrita</taxon>
        <taxon>Aculeata</taxon>
        <taxon>Formicoidea</taxon>
        <taxon>Formicidae</taxon>
        <taxon>Formicinae</taxon>
        <taxon>Camponotus</taxon>
    </lineage>
</organism>
<keyword evidence="3 6" id="KW-1133">Transmembrane helix</keyword>
<evidence type="ECO:0000259" key="7">
    <source>
        <dbReference type="PROSITE" id="PS50850"/>
    </source>
</evidence>
<dbReference type="Gene3D" id="1.20.1250.20">
    <property type="entry name" value="MFS general substrate transporter like domains"/>
    <property type="match status" value="2"/>
</dbReference>
<feature type="domain" description="Major facilitator superfamily (MFS) profile" evidence="7">
    <location>
        <begin position="15"/>
        <end position="624"/>
    </location>
</feature>
<dbReference type="SUPFAM" id="SSF103473">
    <property type="entry name" value="MFS general substrate transporter"/>
    <property type="match status" value="1"/>
</dbReference>
<feature type="transmembrane region" description="Helical" evidence="6">
    <location>
        <begin position="12"/>
        <end position="35"/>
    </location>
</feature>
<proteinExistence type="predicted"/>
<feature type="transmembrane region" description="Helical" evidence="6">
    <location>
        <begin position="477"/>
        <end position="497"/>
    </location>
</feature>
<feature type="region of interest" description="Disordered" evidence="5">
    <location>
        <begin position="410"/>
        <end position="429"/>
    </location>
</feature>
<dbReference type="InterPro" id="IPR036259">
    <property type="entry name" value="MFS_trans_sf"/>
</dbReference>
<feature type="transmembrane region" description="Helical" evidence="6">
    <location>
        <begin position="225"/>
        <end position="244"/>
    </location>
</feature>
<dbReference type="InterPro" id="IPR020846">
    <property type="entry name" value="MFS_dom"/>
</dbReference>
<evidence type="ECO:0000256" key="1">
    <source>
        <dbReference type="ARBA" id="ARBA00004141"/>
    </source>
</evidence>
<accession>E2A8R5</accession>
<feature type="transmembrane region" description="Helical" evidence="6">
    <location>
        <begin position="197"/>
        <end position="219"/>
    </location>
</feature>
<dbReference type="Pfam" id="PF00083">
    <property type="entry name" value="Sugar_tr"/>
    <property type="match status" value="2"/>
</dbReference>
<dbReference type="EMBL" id="GL437663">
    <property type="protein sequence ID" value="EFN70144.1"/>
    <property type="molecule type" value="Genomic_DNA"/>
</dbReference>
<dbReference type="InterPro" id="IPR005828">
    <property type="entry name" value="MFS_sugar_transport-like"/>
</dbReference>
<reference evidence="8 9" key="1">
    <citation type="journal article" date="2010" name="Science">
        <title>Genomic comparison of the ants Camponotus floridanus and Harpegnathos saltator.</title>
        <authorList>
            <person name="Bonasio R."/>
            <person name="Zhang G."/>
            <person name="Ye C."/>
            <person name="Mutti N.S."/>
            <person name="Fang X."/>
            <person name="Qin N."/>
            <person name="Donahue G."/>
            <person name="Yang P."/>
            <person name="Li Q."/>
            <person name="Li C."/>
            <person name="Zhang P."/>
            <person name="Huang Z."/>
            <person name="Berger S.L."/>
            <person name="Reinberg D."/>
            <person name="Wang J."/>
            <person name="Liebig J."/>
        </authorList>
    </citation>
    <scope>NUCLEOTIDE SEQUENCE [LARGE SCALE GENOMIC DNA]</scope>
    <source>
        <strain evidence="9">C129</strain>
    </source>
</reference>
<evidence type="ECO:0000256" key="3">
    <source>
        <dbReference type="ARBA" id="ARBA00022989"/>
    </source>
</evidence>
<protein>
    <submittedName>
        <fullName evidence="8">Solute carrier family 22 member 8</fullName>
    </submittedName>
</protein>
<feature type="transmembrane region" description="Helical" evidence="6">
    <location>
        <begin position="509"/>
        <end position="533"/>
    </location>
</feature>
<feature type="transmembrane region" description="Helical" evidence="6">
    <location>
        <begin position="602"/>
        <end position="620"/>
    </location>
</feature>
<sequence>MNAEEIKVGCFQMMLVLLLGINYVIVAMSHALLIFHNYTPKFYCQAKDSPHKTYGCRESANLSIVANLTSALPEVPILEACSGEYRFVTEFAENSVVTEWGLICERRYLSFLGPTVYYVGVLLGAWITGFLADCIGRLPVQAICLYAQGTMAVALYMVQSYPAFLVLRGLQGVFVQGLQNSTYILSLELFPAQLRTLVALIMQISWSIGLILLAMLSYVIPDWRILQLAVSVPTAVTVLYIWIIPESPRWLLAKGKSTEADIAFERIAKYNSCCTRSRTENTFVQEACVKSNTTPIKPERKSRVTSVELKKAKADENQQEEATSLLNRSKPIQVEEKVIEQTSEVNSINLENRFFTLDLHRETLSSLKNFDQKDLPSSSVCDRNSRTISLSNDQREISLKDTEVVLRRIKKEKTTENEEKTKNENQTNKTSSILKSMSESFMLRKQGVIMICQWWTSAMVCGILDDLMPNFTINRHITFALGGILEIATYTFVYFIISKYGRRLPMCMYQFFNGIVCILIAIFLILTTTAPWIDLAKTITLLFGKVTVTSTISIVYLYTVETFPTVIRGSCLGLCVVFAKLGSLSIPYSLLSVKHVPLPVPLLAVGILCLIGGLLVLILPETLNRILPDRIASVQNIIDDSSFKNDSVNIENDTENNLTDRQILREKLFSEDWVDAGNGILVNFTENKNIE</sequence>
<dbReference type="InParanoid" id="E2A8R5"/>
<feature type="transmembrane region" description="Helical" evidence="6">
    <location>
        <begin position="115"/>
        <end position="132"/>
    </location>
</feature>
<evidence type="ECO:0000256" key="6">
    <source>
        <dbReference type="SAM" id="Phobius"/>
    </source>
</evidence>
<dbReference type="PANTHER" id="PTHR24064">
    <property type="entry name" value="SOLUTE CARRIER FAMILY 22 MEMBER"/>
    <property type="match status" value="1"/>
</dbReference>
<evidence type="ECO:0000313" key="9">
    <source>
        <dbReference type="Proteomes" id="UP000000311"/>
    </source>
</evidence>
<name>E2A8R5_CAMFO</name>
<dbReference type="Proteomes" id="UP000000311">
    <property type="component" value="Unassembled WGS sequence"/>
</dbReference>
<feature type="compositionally biased region" description="Basic and acidic residues" evidence="5">
    <location>
        <begin position="410"/>
        <end position="423"/>
    </location>
</feature>
<dbReference type="GO" id="GO:0022857">
    <property type="term" value="F:transmembrane transporter activity"/>
    <property type="evidence" value="ECO:0007669"/>
    <property type="project" value="InterPro"/>
</dbReference>
<dbReference type="GO" id="GO:0016020">
    <property type="term" value="C:membrane"/>
    <property type="evidence" value="ECO:0007669"/>
    <property type="project" value="UniProtKB-SubCell"/>
</dbReference>
<evidence type="ECO:0000256" key="2">
    <source>
        <dbReference type="ARBA" id="ARBA00022692"/>
    </source>
</evidence>
<dbReference type="OrthoDB" id="3936150at2759"/>
<dbReference type="STRING" id="104421.E2A8R5"/>
<dbReference type="AlphaFoldDB" id="E2A8R5"/>
<feature type="transmembrane region" description="Helical" evidence="6">
    <location>
        <begin position="138"/>
        <end position="158"/>
    </location>
</feature>